<proteinExistence type="predicted"/>
<sequence length="60" mass="6703">MVSTLGVAGSKLLGKKKGIWLARAPLTTDEYMIPFGSPFNPRHWQCTQDEHKTRGGFPFP</sequence>
<reference evidence="1" key="2">
    <citation type="submission" date="2013-04" db="UniProtKB">
        <authorList>
            <consortium name="EnsemblPlants"/>
        </authorList>
    </citation>
    <scope>IDENTIFICATION</scope>
</reference>
<evidence type="ECO:0000313" key="1">
    <source>
        <dbReference type="EnsemblPlants" id="OB05G22350.1"/>
    </source>
</evidence>
<accession>J3M6L1</accession>
<protein>
    <submittedName>
        <fullName evidence="1">Uncharacterized protein</fullName>
    </submittedName>
</protein>
<dbReference type="AlphaFoldDB" id="J3M6L1"/>
<dbReference type="EnsemblPlants" id="OB05G22350.1">
    <property type="protein sequence ID" value="OB05G22350.1"/>
    <property type="gene ID" value="OB05G22350"/>
</dbReference>
<dbReference type="Proteomes" id="UP000006038">
    <property type="component" value="Chromosome 5"/>
</dbReference>
<dbReference type="HOGENOM" id="CLU_2948779_0_0_1"/>
<evidence type="ECO:0000313" key="2">
    <source>
        <dbReference type="Proteomes" id="UP000006038"/>
    </source>
</evidence>
<organism evidence="1">
    <name type="scientific">Oryza brachyantha</name>
    <name type="common">malo sina</name>
    <dbReference type="NCBI Taxonomy" id="4533"/>
    <lineage>
        <taxon>Eukaryota</taxon>
        <taxon>Viridiplantae</taxon>
        <taxon>Streptophyta</taxon>
        <taxon>Embryophyta</taxon>
        <taxon>Tracheophyta</taxon>
        <taxon>Spermatophyta</taxon>
        <taxon>Magnoliopsida</taxon>
        <taxon>Liliopsida</taxon>
        <taxon>Poales</taxon>
        <taxon>Poaceae</taxon>
        <taxon>BOP clade</taxon>
        <taxon>Oryzoideae</taxon>
        <taxon>Oryzeae</taxon>
        <taxon>Oryzinae</taxon>
        <taxon>Oryza</taxon>
    </lineage>
</organism>
<dbReference type="Gramene" id="OB05G22350.1">
    <property type="protein sequence ID" value="OB05G22350.1"/>
    <property type="gene ID" value="OB05G22350"/>
</dbReference>
<keyword evidence="2" id="KW-1185">Reference proteome</keyword>
<reference evidence="1" key="1">
    <citation type="journal article" date="2013" name="Nat. Commun.">
        <title>Whole-genome sequencing of Oryza brachyantha reveals mechanisms underlying Oryza genome evolution.</title>
        <authorList>
            <person name="Chen J."/>
            <person name="Huang Q."/>
            <person name="Gao D."/>
            <person name="Wang J."/>
            <person name="Lang Y."/>
            <person name="Liu T."/>
            <person name="Li B."/>
            <person name="Bai Z."/>
            <person name="Luis Goicoechea J."/>
            <person name="Liang C."/>
            <person name="Chen C."/>
            <person name="Zhang W."/>
            <person name="Sun S."/>
            <person name="Liao Y."/>
            <person name="Zhang X."/>
            <person name="Yang L."/>
            <person name="Song C."/>
            <person name="Wang M."/>
            <person name="Shi J."/>
            <person name="Liu G."/>
            <person name="Liu J."/>
            <person name="Zhou H."/>
            <person name="Zhou W."/>
            <person name="Yu Q."/>
            <person name="An N."/>
            <person name="Chen Y."/>
            <person name="Cai Q."/>
            <person name="Wang B."/>
            <person name="Liu B."/>
            <person name="Min J."/>
            <person name="Huang Y."/>
            <person name="Wu H."/>
            <person name="Li Z."/>
            <person name="Zhang Y."/>
            <person name="Yin Y."/>
            <person name="Song W."/>
            <person name="Jiang J."/>
            <person name="Jackson S.A."/>
            <person name="Wing R.A."/>
            <person name="Wang J."/>
            <person name="Chen M."/>
        </authorList>
    </citation>
    <scope>NUCLEOTIDE SEQUENCE [LARGE SCALE GENOMIC DNA]</scope>
    <source>
        <strain evidence="1">cv. IRGC 101232</strain>
    </source>
</reference>
<name>J3M6L1_ORYBR</name>